<dbReference type="Proteomes" id="UP001172673">
    <property type="component" value="Unassembled WGS sequence"/>
</dbReference>
<sequence length="68" mass="7365">MADKPTNPPRQNHNSETNSTSSDGNEKSPVQNGAAQARTTTSSQSNMNYMDRPKTPVAQAMGFAPKRE</sequence>
<evidence type="ECO:0000313" key="2">
    <source>
        <dbReference type="EMBL" id="KAJ9608547.1"/>
    </source>
</evidence>
<organism evidence="2 3">
    <name type="scientific">Cladophialophora chaetospira</name>
    <dbReference type="NCBI Taxonomy" id="386627"/>
    <lineage>
        <taxon>Eukaryota</taxon>
        <taxon>Fungi</taxon>
        <taxon>Dikarya</taxon>
        <taxon>Ascomycota</taxon>
        <taxon>Pezizomycotina</taxon>
        <taxon>Eurotiomycetes</taxon>
        <taxon>Chaetothyriomycetidae</taxon>
        <taxon>Chaetothyriales</taxon>
        <taxon>Herpotrichiellaceae</taxon>
        <taxon>Cladophialophora</taxon>
    </lineage>
</organism>
<keyword evidence="3" id="KW-1185">Reference proteome</keyword>
<name>A0AA39CHL6_9EURO</name>
<dbReference type="AlphaFoldDB" id="A0AA39CHL6"/>
<comment type="caution">
    <text evidence="2">The sequence shown here is derived from an EMBL/GenBank/DDBJ whole genome shotgun (WGS) entry which is preliminary data.</text>
</comment>
<evidence type="ECO:0000313" key="3">
    <source>
        <dbReference type="Proteomes" id="UP001172673"/>
    </source>
</evidence>
<proteinExistence type="predicted"/>
<feature type="compositionally biased region" description="Polar residues" evidence="1">
    <location>
        <begin position="9"/>
        <end position="48"/>
    </location>
</feature>
<gene>
    <name evidence="2" type="ORF">H2200_007535</name>
</gene>
<evidence type="ECO:0000256" key="1">
    <source>
        <dbReference type="SAM" id="MobiDB-lite"/>
    </source>
</evidence>
<protein>
    <submittedName>
        <fullName evidence="2">Uncharacterized protein</fullName>
    </submittedName>
</protein>
<accession>A0AA39CHL6</accession>
<reference evidence="2" key="1">
    <citation type="submission" date="2022-10" db="EMBL/GenBank/DDBJ databases">
        <title>Culturing micro-colonial fungi from biological soil crusts in the Mojave desert and describing Neophaeococcomyces mojavensis, and introducing the new genera and species Taxawa tesnikishii.</title>
        <authorList>
            <person name="Kurbessoian T."/>
            <person name="Stajich J.E."/>
        </authorList>
    </citation>
    <scope>NUCLEOTIDE SEQUENCE</scope>
    <source>
        <strain evidence="2">TK_41</strain>
    </source>
</reference>
<feature type="region of interest" description="Disordered" evidence="1">
    <location>
        <begin position="1"/>
        <end position="68"/>
    </location>
</feature>
<dbReference type="EMBL" id="JAPDRK010000010">
    <property type="protein sequence ID" value="KAJ9608547.1"/>
    <property type="molecule type" value="Genomic_DNA"/>
</dbReference>